<evidence type="ECO:0000256" key="2">
    <source>
        <dbReference type="ARBA" id="ARBA00022801"/>
    </source>
</evidence>
<dbReference type="GO" id="GO:0141162">
    <property type="term" value="P:negative regulation of cAMP/PKA signal transduction"/>
    <property type="evidence" value="ECO:0000318"/>
    <property type="project" value="GO_Central"/>
</dbReference>
<dbReference type="EC" id="3.1.4.-" evidence="5"/>
<dbReference type="InParanoid" id="A0EHP5"/>
<keyword evidence="8" id="KW-1185">Reference proteome</keyword>
<dbReference type="GO" id="GO:0007165">
    <property type="term" value="P:signal transduction"/>
    <property type="evidence" value="ECO:0007669"/>
    <property type="project" value="InterPro"/>
</dbReference>
<evidence type="ECO:0000256" key="5">
    <source>
        <dbReference type="RuleBase" id="RU363067"/>
    </source>
</evidence>
<evidence type="ECO:0000256" key="1">
    <source>
        <dbReference type="ARBA" id="ARBA00022723"/>
    </source>
</evidence>
<gene>
    <name evidence="7" type="ORF">GSPATT00027162001</name>
</gene>
<evidence type="ECO:0000256" key="4">
    <source>
        <dbReference type="PIRSR" id="PIRSR623088-3"/>
    </source>
</evidence>
<comment type="similarity">
    <text evidence="5">Belongs to the cyclic nucleotide phosphodiesterase family.</text>
</comment>
<name>A0EHP5_PARTE</name>
<dbReference type="GO" id="GO:0047555">
    <property type="term" value="F:3',5'-cyclic-GMP phosphodiesterase activity"/>
    <property type="evidence" value="ECO:0000318"/>
    <property type="project" value="GO_Central"/>
</dbReference>
<dbReference type="PANTHER" id="PTHR11347">
    <property type="entry name" value="CYCLIC NUCLEOTIDE PHOSPHODIESTERASE"/>
    <property type="match status" value="1"/>
</dbReference>
<comment type="cofactor">
    <cofactor evidence="5">
        <name>a divalent metal cation</name>
        <dbReference type="ChEBI" id="CHEBI:60240"/>
    </cofactor>
    <text evidence="5">Binds 2 divalent metal cations per subunit. Site 1 may preferentially bind zinc ions, while site 2 has a preference for magnesium and/or manganese ions.</text>
</comment>
<proteinExistence type="inferred from homology"/>
<dbReference type="InterPro" id="IPR003607">
    <property type="entry name" value="HD/PDEase_dom"/>
</dbReference>
<dbReference type="KEGG" id="ptm:GSPATT00027162001"/>
<feature type="domain" description="PDEase" evidence="6">
    <location>
        <begin position="584"/>
        <end position="908"/>
    </location>
</feature>
<feature type="binding site" evidence="4">
    <location>
        <position position="817"/>
    </location>
    <ligand>
        <name>Zn(2+)</name>
        <dbReference type="ChEBI" id="CHEBI:29105"/>
        <label>1</label>
    </ligand>
</feature>
<feature type="binding site" evidence="4">
    <location>
        <position position="706"/>
    </location>
    <ligand>
        <name>Zn(2+)</name>
        <dbReference type="ChEBI" id="CHEBI:29105"/>
        <label>2</label>
    </ligand>
</feature>
<dbReference type="SMART" id="SM00471">
    <property type="entry name" value="HDc"/>
    <property type="match status" value="1"/>
</dbReference>
<dbReference type="PRINTS" id="PR00387">
    <property type="entry name" value="PDIESTERASE1"/>
</dbReference>
<dbReference type="OrthoDB" id="286557at2759"/>
<dbReference type="InterPro" id="IPR002073">
    <property type="entry name" value="PDEase_catalytic_dom"/>
</dbReference>
<dbReference type="EMBL" id="CT868679">
    <property type="protein sequence ID" value="CAK94836.1"/>
    <property type="molecule type" value="Genomic_DNA"/>
</dbReference>
<feature type="binding site" evidence="4">
    <location>
        <position position="669"/>
    </location>
    <ligand>
        <name>Zn(2+)</name>
        <dbReference type="ChEBI" id="CHEBI:29105"/>
        <label>1</label>
    </ligand>
</feature>
<dbReference type="Gene3D" id="1.10.1300.10">
    <property type="entry name" value="3'5'-cyclic nucleotide phosphodiesterase, catalytic domain"/>
    <property type="match status" value="1"/>
</dbReference>
<dbReference type="Pfam" id="PF00233">
    <property type="entry name" value="PDEase_I"/>
    <property type="match status" value="1"/>
</dbReference>
<dbReference type="eggNOG" id="KOG3688">
    <property type="taxonomic scope" value="Eukaryota"/>
</dbReference>
<dbReference type="InterPro" id="IPR023174">
    <property type="entry name" value="PDEase_CS"/>
</dbReference>
<reference evidence="7 8" key="1">
    <citation type="journal article" date="2006" name="Nature">
        <title>Global trends of whole-genome duplications revealed by the ciliate Paramecium tetraurelia.</title>
        <authorList>
            <consortium name="Genoscope"/>
            <person name="Aury J.-M."/>
            <person name="Jaillon O."/>
            <person name="Duret L."/>
            <person name="Noel B."/>
            <person name="Jubin C."/>
            <person name="Porcel B.M."/>
            <person name="Segurens B."/>
            <person name="Daubin V."/>
            <person name="Anthouard V."/>
            <person name="Aiach N."/>
            <person name="Arnaiz O."/>
            <person name="Billaut A."/>
            <person name="Beisson J."/>
            <person name="Blanc I."/>
            <person name="Bouhouche K."/>
            <person name="Camara F."/>
            <person name="Duharcourt S."/>
            <person name="Guigo R."/>
            <person name="Gogendeau D."/>
            <person name="Katinka M."/>
            <person name="Keller A.-M."/>
            <person name="Kissmehl R."/>
            <person name="Klotz C."/>
            <person name="Koll F."/>
            <person name="Le Moue A."/>
            <person name="Lepere C."/>
            <person name="Malinsky S."/>
            <person name="Nowacki M."/>
            <person name="Nowak J.K."/>
            <person name="Plattner H."/>
            <person name="Poulain J."/>
            <person name="Ruiz F."/>
            <person name="Serrano V."/>
            <person name="Zagulski M."/>
            <person name="Dessen P."/>
            <person name="Betermier M."/>
            <person name="Weissenbach J."/>
            <person name="Scarpelli C."/>
            <person name="Schachter V."/>
            <person name="Sperling L."/>
            <person name="Meyer E."/>
            <person name="Cohen J."/>
            <person name="Wincker P."/>
        </authorList>
    </citation>
    <scope>NUCLEOTIDE SEQUENCE [LARGE SCALE GENOMIC DNA]</scope>
    <source>
        <strain evidence="7 8">Stock d4-2</strain>
    </source>
</reference>
<dbReference type="GO" id="GO:0004115">
    <property type="term" value="F:3',5'-cyclic-AMP phosphodiesterase activity"/>
    <property type="evidence" value="ECO:0000318"/>
    <property type="project" value="GO_Central"/>
</dbReference>
<dbReference type="CDD" id="cd00077">
    <property type="entry name" value="HDc"/>
    <property type="match status" value="1"/>
</dbReference>
<dbReference type="GeneID" id="5047994"/>
<organism evidence="7 8">
    <name type="scientific">Paramecium tetraurelia</name>
    <dbReference type="NCBI Taxonomy" id="5888"/>
    <lineage>
        <taxon>Eukaryota</taxon>
        <taxon>Sar</taxon>
        <taxon>Alveolata</taxon>
        <taxon>Ciliophora</taxon>
        <taxon>Intramacronucleata</taxon>
        <taxon>Oligohymenophorea</taxon>
        <taxon>Peniculida</taxon>
        <taxon>Parameciidae</taxon>
        <taxon>Paramecium</taxon>
    </lineage>
</organism>
<sequence length="908" mass="107043">MQERFMRAIQELDTLLRETETGKIKLSLTLKDLAQLHHLQSRLQECKFLNSIYSEESRIKQYLNKSVTVNLQIQEELCSIIESKMESIASNFNHLDKLILYILNQTMNKATMKNVLRQISNIILGSNNFTLLRFQEKSVESVSTDEFIEQQLTLEQKLQLYQQFRGDQLEILTFKPTGQLQQIFKSSSLQVIRVPQKLNAQTHSSLIIYEVQQFAKLPQSKPHQIKLICDQLITIGYDYLNENYHKDDLINSVRAIGQFLIKNAPILFQECIRNEIEKKLNTKWQQFNFIKSEIIQSTKNSKDTSFAILENQTQCFIPVMSNHVVQFYLHMENVSLDIITFADFMSQLWQYFKHCLRELKDKEFLYQIIEVSTPTKLVIASDLHLNIIYQSGSVPSSWNFLDLSNQQIDCYQNLTEIKMEEIYKTMLLSSLDEVQKSKKGAIDVGQIIYHDKYVDIAIYVKKDEKNEINQFFIVFDQPKKRFESKRHSKSEIKESETLASLKQEKIEKACLVLQETLNLNLQTDEIIDMLKEHALMTIIEQKELITEDIRQTYVLEYYRNSEQVQTYRRTVSESDTPFATKTLIQEQQLTNAKKMELFQLRPDDLENLNNWCFDITIQKDQIKHYTWALFHLLNYFDKYQMYKETFFQFLVAIEERYNSRRNPFHNFEHGFTVAHACYYMIKNKLLDEYLDQTEQFAAILSSLCHDIDHTGRTNGFEVARMSKLAVRYNDESVLENHHAAMAFKIMQREKYNILSNLSQEQFQKVRRFMVSNILATDMKKHFDLVSSLEIKYKNGEMNIVNMDTKRVLSGLIVHTCDLTQPTKRFEITKKWSIRIQNEFDNQVEEERLLGLPITQHLVCQNLPKQELSFIRNIIQPLYALTSSILNNGLSVALKCLEENEKEWTKLLN</sequence>
<dbReference type="InterPro" id="IPR036971">
    <property type="entry name" value="PDEase_catalytic_dom_sf"/>
</dbReference>
<dbReference type="SUPFAM" id="SSF109604">
    <property type="entry name" value="HD-domain/PDEase-like"/>
    <property type="match status" value="1"/>
</dbReference>
<feature type="binding site" evidence="4">
    <location>
        <position position="705"/>
    </location>
    <ligand>
        <name>Zn(2+)</name>
        <dbReference type="ChEBI" id="CHEBI:29105"/>
        <label>1</label>
    </ligand>
</feature>
<dbReference type="PROSITE" id="PS51845">
    <property type="entry name" value="PDEASE_I_2"/>
    <property type="match status" value="1"/>
</dbReference>
<keyword evidence="1 4" id="KW-0479">Metal-binding</keyword>
<protein>
    <recommendedName>
        <fullName evidence="5">Phosphodiesterase</fullName>
        <ecNumber evidence="5">3.1.4.-</ecNumber>
    </recommendedName>
</protein>
<keyword evidence="2 5" id="KW-0378">Hydrolase</keyword>
<accession>A0EHP5</accession>
<feature type="binding site" evidence="4">
    <location>
        <position position="706"/>
    </location>
    <ligand>
        <name>Zn(2+)</name>
        <dbReference type="ChEBI" id="CHEBI:29105"/>
        <label>1</label>
    </ligand>
</feature>
<dbReference type="HOGENOM" id="CLU_020154_0_0_1"/>
<dbReference type="PROSITE" id="PS00126">
    <property type="entry name" value="PDEASE_I_1"/>
    <property type="match status" value="1"/>
</dbReference>
<evidence type="ECO:0000313" key="8">
    <source>
        <dbReference type="Proteomes" id="UP000000600"/>
    </source>
</evidence>
<evidence type="ECO:0000259" key="6">
    <source>
        <dbReference type="PROSITE" id="PS51845"/>
    </source>
</evidence>
<dbReference type="GO" id="GO:0046872">
    <property type="term" value="F:metal ion binding"/>
    <property type="evidence" value="ECO:0007669"/>
    <property type="project" value="UniProtKB-KW"/>
</dbReference>
<dbReference type="InterPro" id="IPR023088">
    <property type="entry name" value="PDEase"/>
</dbReference>
<feature type="active site" description="Proton donor" evidence="3">
    <location>
        <position position="665"/>
    </location>
</feature>
<dbReference type="AlphaFoldDB" id="A0EHP5"/>
<dbReference type="OMA" id="CFDITIQ"/>
<dbReference type="RefSeq" id="XP_001462209.1">
    <property type="nucleotide sequence ID" value="XM_001462172.1"/>
</dbReference>
<evidence type="ECO:0000313" key="7">
    <source>
        <dbReference type="EMBL" id="CAK94836.1"/>
    </source>
</evidence>
<evidence type="ECO:0000256" key="3">
    <source>
        <dbReference type="PIRSR" id="PIRSR623088-1"/>
    </source>
</evidence>
<dbReference type="Proteomes" id="UP000000600">
    <property type="component" value="Unassembled WGS sequence"/>
</dbReference>